<dbReference type="Gene3D" id="3.30.465.10">
    <property type="match status" value="1"/>
</dbReference>
<feature type="domain" description="FAD-binding PCMH-type" evidence="4">
    <location>
        <begin position="41"/>
        <end position="228"/>
    </location>
</feature>
<dbReference type="GO" id="GO:0008720">
    <property type="term" value="F:D-lactate dehydrogenase (NAD+) activity"/>
    <property type="evidence" value="ECO:0007669"/>
    <property type="project" value="TreeGrafter"/>
</dbReference>
<dbReference type="PANTHER" id="PTHR11748:SF111">
    <property type="entry name" value="D-LACTATE DEHYDROGENASE, MITOCHONDRIAL-RELATED"/>
    <property type="match status" value="1"/>
</dbReference>
<gene>
    <name evidence="5" type="ORF">MNBD_DELTA01-1795</name>
</gene>
<keyword evidence="5" id="KW-0560">Oxidoreductase</keyword>
<evidence type="ECO:0000259" key="4">
    <source>
        <dbReference type="PROSITE" id="PS51387"/>
    </source>
</evidence>
<dbReference type="InterPro" id="IPR016167">
    <property type="entry name" value="FAD-bd_PCMH_sub1"/>
</dbReference>
<dbReference type="InterPro" id="IPR016170">
    <property type="entry name" value="Cytok_DH_C_sf"/>
</dbReference>
<keyword evidence="2" id="KW-0285">Flavoprotein</keyword>
<dbReference type="SUPFAM" id="SSF55103">
    <property type="entry name" value="FAD-linked oxidases, C-terminal domain"/>
    <property type="match status" value="1"/>
</dbReference>
<evidence type="ECO:0000256" key="1">
    <source>
        <dbReference type="ARBA" id="ARBA00008000"/>
    </source>
</evidence>
<dbReference type="Gene3D" id="3.30.43.10">
    <property type="entry name" value="Uridine Diphospho-n-acetylenolpyruvylglucosamine Reductase, domain 2"/>
    <property type="match status" value="1"/>
</dbReference>
<dbReference type="InterPro" id="IPR036318">
    <property type="entry name" value="FAD-bd_PCMH-like_sf"/>
</dbReference>
<dbReference type="EMBL" id="UOEA01000096">
    <property type="protein sequence ID" value="VAV85714.1"/>
    <property type="molecule type" value="Genomic_DNA"/>
</dbReference>
<dbReference type="EC" id="1.17.99.1" evidence="5"/>
<dbReference type="GO" id="GO:0071949">
    <property type="term" value="F:FAD binding"/>
    <property type="evidence" value="ECO:0007669"/>
    <property type="project" value="InterPro"/>
</dbReference>
<reference evidence="5" key="1">
    <citation type="submission" date="2018-06" db="EMBL/GenBank/DDBJ databases">
        <authorList>
            <person name="Zhirakovskaya E."/>
        </authorList>
    </citation>
    <scope>NUCLEOTIDE SEQUENCE</scope>
</reference>
<dbReference type="InterPro" id="IPR016166">
    <property type="entry name" value="FAD-bd_PCMH"/>
</dbReference>
<dbReference type="InterPro" id="IPR006094">
    <property type="entry name" value="Oxid_FAD_bind_N"/>
</dbReference>
<dbReference type="Gene3D" id="3.40.462.10">
    <property type="entry name" value="FAD-linked oxidases, C-terminal domain"/>
    <property type="match status" value="1"/>
</dbReference>
<dbReference type="InterPro" id="IPR016164">
    <property type="entry name" value="FAD-linked_Oxase-like_C"/>
</dbReference>
<dbReference type="PROSITE" id="PS51387">
    <property type="entry name" value="FAD_PCMH"/>
    <property type="match status" value="1"/>
</dbReference>
<dbReference type="GO" id="GO:1903457">
    <property type="term" value="P:lactate catabolic process"/>
    <property type="evidence" value="ECO:0007669"/>
    <property type="project" value="TreeGrafter"/>
</dbReference>
<dbReference type="AlphaFoldDB" id="A0A3B0QVZ1"/>
<sequence length="539" mass="59317">MDQREERLNKAIGEWQDKLGKGKVLQGEAAAKRYCPSTVPLKRLIPAALLPEDLSEVTSIVNIATRHKVPLYPISTGNNWGYGSANPAKDWCVIVDMSGMNKIIDFDTELGVITLEPGVTQRDLNRYLSENNLPFLTPVTGAGPSCSILGNALERGYGITPYSDHFGAVTSIEAVMANGRIYSSTLSALGGHEINRLYKYSPGPYIDGLFTQSNFGIVTKMTIMLARRPEKIETFIFTVKDEDGLEPTVRAVREVLESTAGITASINLMNTQRVLSMQAPYPHSEVNSQGVIPPAVLAKLAKKYGITAWTGVGALYGNKEIVSAARSVIKKILSPEVDKVTFLKHKLVRGGKRVLELIPSKHTEILTARAKILCESLNIVEGHPSEVALPLAYWRSAVTPPEDNKNPARDGCGLIWYAPLVPMKTDTVRHFVDMVREITPKYGIEPLITLTSLSQRCFDSTVPILYNRANEGAAENAKKCYIALFEAGRKAGFLPYRMGVQSMDMLFNTDQESTAWELIGKIKDAVDPDMIISPGRYSR</sequence>
<organism evidence="5">
    <name type="scientific">hydrothermal vent metagenome</name>
    <dbReference type="NCBI Taxonomy" id="652676"/>
    <lineage>
        <taxon>unclassified sequences</taxon>
        <taxon>metagenomes</taxon>
        <taxon>ecological metagenomes</taxon>
    </lineage>
</organism>
<protein>
    <submittedName>
        <fullName evidence="5">4-cresol dehydrogenase [hydroxylating] flavoprotein subunit</fullName>
        <ecNumber evidence="5">1.17.99.1</ecNumber>
    </submittedName>
</protein>
<dbReference type="Pfam" id="PF01565">
    <property type="entry name" value="FAD_binding_4"/>
    <property type="match status" value="1"/>
</dbReference>
<dbReference type="GO" id="GO:0004458">
    <property type="term" value="F:D-lactate dehydrogenase (cytochrome) activity"/>
    <property type="evidence" value="ECO:0007669"/>
    <property type="project" value="TreeGrafter"/>
</dbReference>
<accession>A0A3B0QVZ1</accession>
<dbReference type="PANTHER" id="PTHR11748">
    <property type="entry name" value="D-LACTATE DEHYDROGENASE"/>
    <property type="match status" value="1"/>
</dbReference>
<evidence type="ECO:0000313" key="5">
    <source>
        <dbReference type="EMBL" id="VAV85714.1"/>
    </source>
</evidence>
<evidence type="ECO:0000256" key="2">
    <source>
        <dbReference type="ARBA" id="ARBA00022630"/>
    </source>
</evidence>
<comment type="similarity">
    <text evidence="1">Belongs to the FAD-binding oxidoreductase/transferase type 4 family.</text>
</comment>
<evidence type="ECO:0000256" key="3">
    <source>
        <dbReference type="ARBA" id="ARBA00022827"/>
    </source>
</evidence>
<name>A0A3B0QVZ1_9ZZZZ</name>
<dbReference type="SUPFAM" id="SSF56176">
    <property type="entry name" value="FAD-binding/transporter-associated domain-like"/>
    <property type="match status" value="1"/>
</dbReference>
<proteinExistence type="inferred from homology"/>
<keyword evidence="3" id="KW-0274">FAD</keyword>
<dbReference type="InterPro" id="IPR016169">
    <property type="entry name" value="FAD-bd_PCMH_sub2"/>
</dbReference>